<organism evidence="12 13">
    <name type="scientific">Vibrio inusitatus NBRC 102082</name>
    <dbReference type="NCBI Taxonomy" id="1219070"/>
    <lineage>
        <taxon>Bacteria</taxon>
        <taxon>Pseudomonadati</taxon>
        <taxon>Pseudomonadota</taxon>
        <taxon>Gammaproteobacteria</taxon>
        <taxon>Vibrionales</taxon>
        <taxon>Vibrionaceae</taxon>
        <taxon>Vibrio</taxon>
    </lineage>
</organism>
<evidence type="ECO:0000256" key="7">
    <source>
        <dbReference type="ARBA" id="ARBA00023136"/>
    </source>
</evidence>
<dbReference type="EMBL" id="BJLF01000007">
    <property type="protein sequence ID" value="GEA50896.1"/>
    <property type="molecule type" value="Genomic_DNA"/>
</dbReference>
<dbReference type="AlphaFoldDB" id="A0A4Y3HUY6"/>
<dbReference type="InterPro" id="IPR000064">
    <property type="entry name" value="NLP_P60_dom"/>
</dbReference>
<evidence type="ECO:0000256" key="4">
    <source>
        <dbReference type="ARBA" id="ARBA00022729"/>
    </source>
</evidence>
<comment type="caution">
    <text evidence="12">The sequence shown here is derived from an EMBL/GenBank/DDBJ whole genome shotgun (WGS) entry which is preliminary data.</text>
</comment>
<evidence type="ECO:0000313" key="13">
    <source>
        <dbReference type="Proteomes" id="UP000318717"/>
    </source>
</evidence>
<dbReference type="RefSeq" id="WP_141345242.1">
    <property type="nucleotide sequence ID" value="NZ_BJLF01000007.1"/>
</dbReference>
<dbReference type="PROSITE" id="PS51935">
    <property type="entry name" value="NLPC_P60"/>
    <property type="match status" value="1"/>
</dbReference>
<dbReference type="Pfam" id="PF00877">
    <property type="entry name" value="NLPC_P60"/>
    <property type="match status" value="1"/>
</dbReference>
<dbReference type="InterPro" id="IPR038765">
    <property type="entry name" value="Papain-like_cys_pep_sf"/>
</dbReference>
<keyword evidence="13" id="KW-1185">Reference proteome</keyword>
<feature type="signal peptide" evidence="10">
    <location>
        <begin position="1"/>
        <end position="22"/>
    </location>
</feature>
<gene>
    <name evidence="12" type="ORF">VIN01S_17000</name>
</gene>
<dbReference type="InterPro" id="IPR052062">
    <property type="entry name" value="Murein_DD/LD_carboxypeptidase"/>
</dbReference>
<comment type="subcellular location">
    <subcellularLocation>
        <location evidence="1">Membrane</location>
        <topology evidence="1">Lipid-anchor</topology>
    </subcellularLocation>
</comment>
<keyword evidence="3" id="KW-0645">Protease</keyword>
<evidence type="ECO:0000256" key="6">
    <source>
        <dbReference type="ARBA" id="ARBA00022807"/>
    </source>
</evidence>
<sequence>MKHLDRTKILVFTLTSLLTACASGPETNSQAQVSTTQIDQKIDEKVSAAKSDELFRFYNAWHQTPYRFGGTTQNGIDCSAFTQTAYSQLFNQSLPRTTQLQSQVGIEVDYKDRRFGDLVFFKTGFNTRHVGIYVEDNSFMHASTSRGVIISRLDSPYWADAFWQIRRVN</sequence>
<feature type="chain" id="PRO_5021410500" evidence="10">
    <location>
        <begin position="23"/>
        <end position="169"/>
    </location>
</feature>
<evidence type="ECO:0000256" key="8">
    <source>
        <dbReference type="ARBA" id="ARBA00023139"/>
    </source>
</evidence>
<name>A0A4Y3HUY6_9VIBR</name>
<evidence type="ECO:0000256" key="5">
    <source>
        <dbReference type="ARBA" id="ARBA00022801"/>
    </source>
</evidence>
<evidence type="ECO:0000259" key="11">
    <source>
        <dbReference type="PROSITE" id="PS51935"/>
    </source>
</evidence>
<dbReference type="OrthoDB" id="9807055at2"/>
<dbReference type="GO" id="GO:0008234">
    <property type="term" value="F:cysteine-type peptidase activity"/>
    <property type="evidence" value="ECO:0007669"/>
    <property type="project" value="UniProtKB-KW"/>
</dbReference>
<dbReference type="GO" id="GO:0016020">
    <property type="term" value="C:membrane"/>
    <property type="evidence" value="ECO:0007669"/>
    <property type="project" value="UniProtKB-SubCell"/>
</dbReference>
<keyword evidence="8" id="KW-0564">Palmitate</keyword>
<dbReference type="PROSITE" id="PS51257">
    <property type="entry name" value="PROKAR_LIPOPROTEIN"/>
    <property type="match status" value="1"/>
</dbReference>
<keyword evidence="5" id="KW-0378">Hydrolase</keyword>
<keyword evidence="4 10" id="KW-0732">Signal</keyword>
<dbReference type="GO" id="GO:0006508">
    <property type="term" value="P:proteolysis"/>
    <property type="evidence" value="ECO:0007669"/>
    <property type="project" value="UniProtKB-KW"/>
</dbReference>
<proteinExistence type="inferred from homology"/>
<evidence type="ECO:0000256" key="3">
    <source>
        <dbReference type="ARBA" id="ARBA00022670"/>
    </source>
</evidence>
<keyword evidence="6" id="KW-0788">Thiol protease</keyword>
<dbReference type="PANTHER" id="PTHR47360">
    <property type="entry name" value="MUREIN DD-ENDOPEPTIDASE MEPS/MUREIN LD-CARBOXYPEPTIDASE"/>
    <property type="match status" value="1"/>
</dbReference>
<dbReference type="SUPFAM" id="SSF54001">
    <property type="entry name" value="Cysteine proteinases"/>
    <property type="match status" value="1"/>
</dbReference>
<comment type="similarity">
    <text evidence="2">Belongs to the peptidase C40 family.</text>
</comment>
<evidence type="ECO:0000256" key="2">
    <source>
        <dbReference type="ARBA" id="ARBA00007074"/>
    </source>
</evidence>
<reference evidence="12 13" key="1">
    <citation type="submission" date="2019-06" db="EMBL/GenBank/DDBJ databases">
        <title>Whole genome shotgun sequence of Vibrio inusitatus NBRC 102082.</title>
        <authorList>
            <person name="Hosoyama A."/>
            <person name="Uohara A."/>
            <person name="Ohji S."/>
            <person name="Ichikawa N."/>
        </authorList>
    </citation>
    <scope>NUCLEOTIDE SEQUENCE [LARGE SCALE GENOMIC DNA]</scope>
    <source>
        <strain evidence="12 13">NBRC 102082</strain>
    </source>
</reference>
<evidence type="ECO:0000256" key="1">
    <source>
        <dbReference type="ARBA" id="ARBA00004635"/>
    </source>
</evidence>
<feature type="domain" description="NlpC/P60" evidence="11">
    <location>
        <begin position="48"/>
        <end position="169"/>
    </location>
</feature>
<evidence type="ECO:0000256" key="9">
    <source>
        <dbReference type="ARBA" id="ARBA00023288"/>
    </source>
</evidence>
<dbReference type="Proteomes" id="UP000318717">
    <property type="component" value="Unassembled WGS sequence"/>
</dbReference>
<protein>
    <submittedName>
        <fullName evidence="12">Lipoprotein NlpC</fullName>
    </submittedName>
</protein>
<keyword evidence="9 12" id="KW-0449">Lipoprotein</keyword>
<accession>A0A4Y3HUY6</accession>
<evidence type="ECO:0000313" key="12">
    <source>
        <dbReference type="EMBL" id="GEA50896.1"/>
    </source>
</evidence>
<evidence type="ECO:0000256" key="10">
    <source>
        <dbReference type="SAM" id="SignalP"/>
    </source>
</evidence>
<keyword evidence="7" id="KW-0472">Membrane</keyword>
<dbReference type="PANTHER" id="PTHR47360:SF3">
    <property type="entry name" value="MUREIN DD-ENDOPEPTIDASE MEPS_MUREIN LD-CARBOXYPEPTIDASE"/>
    <property type="match status" value="1"/>
</dbReference>
<dbReference type="Gene3D" id="3.90.1720.10">
    <property type="entry name" value="endopeptidase domain like (from Nostoc punctiforme)"/>
    <property type="match status" value="1"/>
</dbReference>